<comment type="caution">
    <text evidence="1">The sequence shown here is derived from an EMBL/GenBank/DDBJ whole genome shotgun (WGS) entry which is preliminary data.</text>
</comment>
<dbReference type="InterPro" id="IPR036390">
    <property type="entry name" value="WH_DNA-bd_sf"/>
</dbReference>
<dbReference type="Proteomes" id="UP001500363">
    <property type="component" value="Unassembled WGS sequence"/>
</dbReference>
<dbReference type="EMBL" id="BAAANC010000005">
    <property type="protein sequence ID" value="GAA1560448.1"/>
    <property type="molecule type" value="Genomic_DNA"/>
</dbReference>
<evidence type="ECO:0000313" key="2">
    <source>
        <dbReference type="Proteomes" id="UP001500363"/>
    </source>
</evidence>
<accession>A0ABN2CKV1</accession>
<evidence type="ECO:0008006" key="3">
    <source>
        <dbReference type="Google" id="ProtNLM"/>
    </source>
</evidence>
<dbReference type="InterPro" id="IPR036388">
    <property type="entry name" value="WH-like_DNA-bd_sf"/>
</dbReference>
<protein>
    <recommendedName>
        <fullName evidence="3">HTH marR-type domain-containing protein</fullName>
    </recommendedName>
</protein>
<dbReference type="RefSeq" id="WP_344183329.1">
    <property type="nucleotide sequence ID" value="NZ_BAAANC010000005.1"/>
</dbReference>
<sequence>MAAAVLDRPAATAVEMTPAGRELMPKMRAVWRQAAEAIAAGLPPGQLDQLMDSLEMLRNAFDPDRS</sequence>
<dbReference type="Gene3D" id="1.10.10.10">
    <property type="entry name" value="Winged helix-like DNA-binding domain superfamily/Winged helix DNA-binding domain"/>
    <property type="match status" value="1"/>
</dbReference>
<name>A0ABN2CKV1_9ACTN</name>
<keyword evidence="2" id="KW-1185">Reference proteome</keyword>
<organism evidence="1 2">
    <name type="scientific">Kribbella lupini</name>
    <dbReference type="NCBI Taxonomy" id="291602"/>
    <lineage>
        <taxon>Bacteria</taxon>
        <taxon>Bacillati</taxon>
        <taxon>Actinomycetota</taxon>
        <taxon>Actinomycetes</taxon>
        <taxon>Propionibacteriales</taxon>
        <taxon>Kribbellaceae</taxon>
        <taxon>Kribbella</taxon>
    </lineage>
</organism>
<gene>
    <name evidence="1" type="ORF">GCM10009741_77060</name>
</gene>
<reference evidence="1 2" key="1">
    <citation type="journal article" date="2019" name="Int. J. Syst. Evol. Microbiol.">
        <title>The Global Catalogue of Microorganisms (GCM) 10K type strain sequencing project: providing services to taxonomists for standard genome sequencing and annotation.</title>
        <authorList>
            <consortium name="The Broad Institute Genomics Platform"/>
            <consortium name="The Broad Institute Genome Sequencing Center for Infectious Disease"/>
            <person name="Wu L."/>
            <person name="Ma J."/>
        </authorList>
    </citation>
    <scope>NUCLEOTIDE SEQUENCE [LARGE SCALE GENOMIC DNA]</scope>
    <source>
        <strain evidence="1 2">JCM 14303</strain>
    </source>
</reference>
<dbReference type="SUPFAM" id="SSF46785">
    <property type="entry name" value="Winged helix' DNA-binding domain"/>
    <property type="match status" value="1"/>
</dbReference>
<evidence type="ECO:0000313" key="1">
    <source>
        <dbReference type="EMBL" id="GAA1560448.1"/>
    </source>
</evidence>
<proteinExistence type="predicted"/>